<name>A0A813RJI5_ADIRI</name>
<dbReference type="OrthoDB" id="10028817at2759"/>
<evidence type="ECO:0000313" key="4">
    <source>
        <dbReference type="EMBL" id="CAF0781957.1"/>
    </source>
</evidence>
<dbReference type="Gene3D" id="2.60.120.740">
    <property type="match status" value="1"/>
</dbReference>
<accession>A0A813RJI5</accession>
<feature type="region of interest" description="Disordered" evidence="1">
    <location>
        <begin position="489"/>
        <end position="508"/>
    </location>
</feature>
<keyword evidence="2" id="KW-0812">Transmembrane</keyword>
<dbReference type="Proteomes" id="UP000663852">
    <property type="component" value="Unassembled WGS sequence"/>
</dbReference>
<feature type="compositionally biased region" description="Polar residues" evidence="1">
    <location>
        <begin position="489"/>
        <end position="501"/>
    </location>
</feature>
<evidence type="ECO:0000313" key="5">
    <source>
        <dbReference type="Proteomes" id="UP000663852"/>
    </source>
</evidence>
<feature type="region of interest" description="Disordered" evidence="1">
    <location>
        <begin position="334"/>
        <end position="361"/>
    </location>
</feature>
<evidence type="ECO:0000256" key="2">
    <source>
        <dbReference type="SAM" id="Phobius"/>
    </source>
</evidence>
<evidence type="ECO:0008006" key="6">
    <source>
        <dbReference type="Google" id="ProtNLM"/>
    </source>
</evidence>
<protein>
    <recommendedName>
        <fullName evidence="6">SUEL-type lectin domain-containing protein</fullName>
    </recommendedName>
</protein>
<evidence type="ECO:0000256" key="1">
    <source>
        <dbReference type="SAM" id="MobiDB-lite"/>
    </source>
</evidence>
<dbReference type="AlphaFoldDB" id="A0A813RJI5"/>
<comment type="caution">
    <text evidence="4">The sequence shown here is derived from an EMBL/GenBank/DDBJ whole genome shotgun (WGS) entry which is preliminary data.</text>
</comment>
<keyword evidence="3" id="KW-0732">Signal</keyword>
<gene>
    <name evidence="4" type="ORF">EDS130_LOCUS3882</name>
</gene>
<evidence type="ECO:0000256" key="3">
    <source>
        <dbReference type="SAM" id="SignalP"/>
    </source>
</evidence>
<keyword evidence="2" id="KW-1133">Transmembrane helix</keyword>
<dbReference type="InterPro" id="IPR043159">
    <property type="entry name" value="Lectin_gal-bd_sf"/>
</dbReference>
<reference evidence="4" key="1">
    <citation type="submission" date="2021-02" db="EMBL/GenBank/DDBJ databases">
        <authorList>
            <person name="Nowell W R."/>
        </authorList>
    </citation>
    <scope>NUCLEOTIDE SEQUENCE</scope>
</reference>
<dbReference type="CDD" id="cd22823">
    <property type="entry name" value="Gal_Rha_Lectin"/>
    <property type="match status" value="1"/>
</dbReference>
<keyword evidence="2" id="KW-0472">Membrane</keyword>
<dbReference type="EMBL" id="CAJNOJ010000010">
    <property type="protein sequence ID" value="CAF0781957.1"/>
    <property type="molecule type" value="Genomic_DNA"/>
</dbReference>
<organism evidence="4 5">
    <name type="scientific">Adineta ricciae</name>
    <name type="common">Rotifer</name>
    <dbReference type="NCBI Taxonomy" id="249248"/>
    <lineage>
        <taxon>Eukaryota</taxon>
        <taxon>Metazoa</taxon>
        <taxon>Spiralia</taxon>
        <taxon>Gnathifera</taxon>
        <taxon>Rotifera</taxon>
        <taxon>Eurotatoria</taxon>
        <taxon>Bdelloidea</taxon>
        <taxon>Adinetida</taxon>
        <taxon>Adinetidae</taxon>
        <taxon>Adineta</taxon>
    </lineage>
</organism>
<feature type="transmembrane region" description="Helical" evidence="2">
    <location>
        <begin position="435"/>
        <end position="455"/>
    </location>
</feature>
<sequence length="574" mass="65217">MVVCIFQTIFYLYLLDFINASVETLHFESGCLRDSNMIQLHLRCSLYEHIKIIRVIYGYSKQRSTHQCQFSIYDCIQEGASRAILSCHGKQTCIINLTKKEILSTTVTTKGVPVCSDFNYVQVNFACIPDANDICDSWKDTGATVHLSHTRSRDKQFNECQCKVRSSLSNGQVLLQAKEINRQFDNSDESHSSKSSNTDCRKTTYLEIATDRSERKCMDNLPSNGNALFGSGSHNFTLTYIRNDPFSELFFFFELKASPVKKDHHVQIVCNWARRTTTTVRTTLPKARRRKLTTISVLRGGRLSRLDLIRHPFASENEINRSDNDDEAIIENDDNSIINNNEGEEEGGENTIESPKPNKRKLSITDSPVLITTTASLSADGDDEWSRISSIVDTESPASSEHLFSLDNDTLLSSAQALFTSAEQNSRQKVTTKKFLVILLLTTFTVLFLFILYCLKVKQPKFIQRMKLQLSVAFLFCCEASKLLFSTSHNPQSMSPTSSDTLTHRHHHSSPMVDYQSSAYYMNGTANNCRTIQSIYEYDDYGEKSIYSIYTDNNMSDGSEYTTRYDRYQSGDTC</sequence>
<proteinExistence type="predicted"/>
<feature type="signal peptide" evidence="3">
    <location>
        <begin position="1"/>
        <end position="20"/>
    </location>
</feature>
<feature type="chain" id="PRO_5032718831" description="SUEL-type lectin domain-containing protein" evidence="3">
    <location>
        <begin position="21"/>
        <end position="574"/>
    </location>
</feature>